<gene>
    <name evidence="1" type="ORF">A3I39_01215</name>
</gene>
<accession>A0A1F8H962</accession>
<dbReference type="EMBL" id="MGKW01000028">
    <property type="protein sequence ID" value="OGN33608.1"/>
    <property type="molecule type" value="Genomic_DNA"/>
</dbReference>
<proteinExistence type="predicted"/>
<protein>
    <submittedName>
        <fullName evidence="1">Uncharacterized protein</fullName>
    </submittedName>
</protein>
<name>A0A1F8H962_9BACT</name>
<evidence type="ECO:0000313" key="2">
    <source>
        <dbReference type="Proteomes" id="UP000178155"/>
    </source>
</evidence>
<dbReference type="Proteomes" id="UP000178155">
    <property type="component" value="Unassembled WGS sequence"/>
</dbReference>
<evidence type="ECO:0000313" key="1">
    <source>
        <dbReference type="EMBL" id="OGN33608.1"/>
    </source>
</evidence>
<dbReference type="AlphaFoldDB" id="A0A1F8H962"/>
<comment type="caution">
    <text evidence="1">The sequence shown here is derived from an EMBL/GenBank/DDBJ whole genome shotgun (WGS) entry which is preliminary data.</text>
</comment>
<organism evidence="1 2">
    <name type="scientific">Candidatus Yanofskybacteria bacterium RIFCSPLOWO2_02_FULL_47_9b</name>
    <dbReference type="NCBI Taxonomy" id="1802708"/>
    <lineage>
        <taxon>Bacteria</taxon>
        <taxon>Candidatus Yanofskyibacteriota</taxon>
    </lineage>
</organism>
<reference evidence="1 2" key="1">
    <citation type="journal article" date="2016" name="Nat. Commun.">
        <title>Thousands of microbial genomes shed light on interconnected biogeochemical processes in an aquifer system.</title>
        <authorList>
            <person name="Anantharaman K."/>
            <person name="Brown C.T."/>
            <person name="Hug L.A."/>
            <person name="Sharon I."/>
            <person name="Castelle C.J."/>
            <person name="Probst A.J."/>
            <person name="Thomas B.C."/>
            <person name="Singh A."/>
            <person name="Wilkins M.J."/>
            <person name="Karaoz U."/>
            <person name="Brodie E.L."/>
            <person name="Williams K.H."/>
            <person name="Hubbard S.S."/>
            <person name="Banfield J.F."/>
        </authorList>
    </citation>
    <scope>NUCLEOTIDE SEQUENCE [LARGE SCALE GENOMIC DNA]</scope>
</reference>
<sequence length="109" mass="12868">MKALVCYAIRSEKYRTKQARVNTVGSYLFRLEVCMKCVVLYLNGTDDNLAARYAEEFRRHNTMLIDRLEVRDVKDIVDSQAVERITRRLADEVNRLVEEERRDNGYDGF</sequence>